<name>A0A198UH69_MORCA</name>
<evidence type="ECO:0000313" key="4">
    <source>
        <dbReference type="EMBL" id="OAU95649.1"/>
    </source>
</evidence>
<reference evidence="4 5" key="1">
    <citation type="journal article" date="2016" name="Genome Biol. Evol.">
        <title>Comparative Genomic Analyses of the Moraxella catarrhalis Serosensitive and Seroresistant Lineages Demonstrate Their Independent Evolution.</title>
        <authorList>
            <person name="Earl J.P."/>
            <person name="de Vries S.P."/>
            <person name="Ahmed A."/>
            <person name="Powell E."/>
            <person name="Schultz M.P."/>
            <person name="Hermans P.W."/>
            <person name="Hill D.J."/>
            <person name="Zhou Z."/>
            <person name="Constantinidou C.I."/>
            <person name="Hu F.Z."/>
            <person name="Bootsma H.J."/>
            <person name="Ehrlich G.D."/>
        </authorList>
    </citation>
    <scope>NUCLEOTIDE SEQUENCE [LARGE SCALE GENOMIC DNA]</scope>
    <source>
        <strain evidence="4 5">Z7542</strain>
    </source>
</reference>
<dbReference type="InterPro" id="IPR003394">
    <property type="entry name" value="Porin_opacity"/>
</dbReference>
<keyword evidence="2" id="KW-0732">Signal</keyword>
<dbReference type="GO" id="GO:0009279">
    <property type="term" value="C:cell outer membrane"/>
    <property type="evidence" value="ECO:0007669"/>
    <property type="project" value="UniProtKB-ARBA"/>
</dbReference>
<evidence type="ECO:0000256" key="1">
    <source>
        <dbReference type="ARBA" id="ARBA00009830"/>
    </source>
</evidence>
<dbReference type="OrthoDB" id="6648740at2"/>
<dbReference type="InterPro" id="IPR011250">
    <property type="entry name" value="OMP/PagP_B-barrel"/>
</dbReference>
<gene>
    <name evidence="4" type="ORF">AO384_1255</name>
</gene>
<comment type="caution">
    <text evidence="4">The sequence shown here is derived from an EMBL/GenBank/DDBJ whole genome shotgun (WGS) entry which is preliminary data.</text>
</comment>
<comment type="similarity">
    <text evidence="1">Belongs to the opacity porin family.</text>
</comment>
<evidence type="ECO:0000313" key="5">
    <source>
        <dbReference type="Proteomes" id="UP000078228"/>
    </source>
</evidence>
<dbReference type="RefSeq" id="WP_064611027.1">
    <property type="nucleotide sequence ID" value="NZ_LXHB01000078.1"/>
</dbReference>
<dbReference type="PATRIC" id="fig|480.237.peg.1072"/>
<evidence type="ECO:0000256" key="2">
    <source>
        <dbReference type="SAM" id="SignalP"/>
    </source>
</evidence>
<dbReference type="Proteomes" id="UP000078228">
    <property type="component" value="Unassembled WGS sequence"/>
</dbReference>
<dbReference type="Gene3D" id="2.40.160.20">
    <property type="match status" value="1"/>
</dbReference>
<dbReference type="EMBL" id="LXHC01000022">
    <property type="protein sequence ID" value="OAU95649.1"/>
    <property type="molecule type" value="Genomic_DNA"/>
</dbReference>
<dbReference type="SUPFAM" id="SSF56925">
    <property type="entry name" value="OMPA-like"/>
    <property type="match status" value="1"/>
</dbReference>
<dbReference type="GO" id="GO:0015288">
    <property type="term" value="F:porin activity"/>
    <property type="evidence" value="ECO:0007669"/>
    <property type="project" value="InterPro"/>
</dbReference>
<organism evidence="4 5">
    <name type="scientific">Moraxella catarrhalis</name>
    <name type="common">Branhamella catarrhalis</name>
    <dbReference type="NCBI Taxonomy" id="480"/>
    <lineage>
        <taxon>Bacteria</taxon>
        <taxon>Pseudomonadati</taxon>
        <taxon>Pseudomonadota</taxon>
        <taxon>Gammaproteobacteria</taxon>
        <taxon>Moraxellales</taxon>
        <taxon>Moraxellaceae</taxon>
        <taxon>Moraxella</taxon>
    </lineage>
</organism>
<dbReference type="Pfam" id="PF02462">
    <property type="entry name" value="Opacity"/>
    <property type="match status" value="1"/>
</dbReference>
<dbReference type="AlphaFoldDB" id="A0A198UH69"/>
<sequence>MKKLILATVLAGLSTAAAANVLVNNGYYVQGDVGYSKLNLKFDDEKIKDDDVSYTVAVGKDTGMVRYALDYTNFGKIKRSDTYVMEFPSGAVKKRVHWGELKAHSLGLSAIYDFETVSGFTPYVGGRLGINQVKVEESKVVTTTAPPSITQETYYDSEKKTKVGFGVLAGAQYAINPQLAVDAGVEYNYLGKFEETKVHQYGAKVGLRYNF</sequence>
<feature type="chain" id="PRO_5008279743" evidence="2">
    <location>
        <begin position="20"/>
        <end position="211"/>
    </location>
</feature>
<proteinExistence type="inferred from homology"/>
<keyword evidence="5" id="KW-1185">Reference proteome</keyword>
<protein>
    <submittedName>
        <fullName evidence="4">Opacity protein</fullName>
    </submittedName>
</protein>
<feature type="domain" description="Porin opacity type" evidence="3">
    <location>
        <begin position="58"/>
        <end position="211"/>
    </location>
</feature>
<evidence type="ECO:0000259" key="3">
    <source>
        <dbReference type="Pfam" id="PF02462"/>
    </source>
</evidence>
<accession>A0A198UH69</accession>
<feature type="signal peptide" evidence="2">
    <location>
        <begin position="1"/>
        <end position="19"/>
    </location>
</feature>